<organism evidence="1 2">
    <name type="scientific">Gigaspora margarita</name>
    <dbReference type="NCBI Taxonomy" id="4874"/>
    <lineage>
        <taxon>Eukaryota</taxon>
        <taxon>Fungi</taxon>
        <taxon>Fungi incertae sedis</taxon>
        <taxon>Mucoromycota</taxon>
        <taxon>Glomeromycotina</taxon>
        <taxon>Glomeromycetes</taxon>
        <taxon>Diversisporales</taxon>
        <taxon>Gigasporaceae</taxon>
        <taxon>Gigaspora</taxon>
    </lineage>
</organism>
<dbReference type="Proteomes" id="UP000789901">
    <property type="component" value="Unassembled WGS sequence"/>
</dbReference>
<accession>A0ABN7WHU0</accession>
<protein>
    <submittedName>
        <fullName evidence="1">2084_t:CDS:1</fullName>
    </submittedName>
</protein>
<proteinExistence type="predicted"/>
<feature type="non-terminal residue" evidence="1">
    <location>
        <position position="187"/>
    </location>
</feature>
<evidence type="ECO:0000313" key="2">
    <source>
        <dbReference type="Proteomes" id="UP000789901"/>
    </source>
</evidence>
<reference evidence="1 2" key="1">
    <citation type="submission" date="2021-06" db="EMBL/GenBank/DDBJ databases">
        <authorList>
            <person name="Kallberg Y."/>
            <person name="Tangrot J."/>
            <person name="Rosling A."/>
        </authorList>
    </citation>
    <scope>NUCLEOTIDE SEQUENCE [LARGE SCALE GENOMIC DNA]</scope>
    <source>
        <strain evidence="1 2">120-4 pot B 10/14</strain>
    </source>
</reference>
<evidence type="ECO:0000313" key="1">
    <source>
        <dbReference type="EMBL" id="CAG8831816.1"/>
    </source>
</evidence>
<sequence length="187" mass="20563">LILLDQAQIPFTGTKLFLIKLRPYLSIKLTSKSLPSSSIPIIPVQSHPSQSLPYKKKKKLVGFSKKNTKSPNIPIPSSSNSIYLIRPSPNSLYWYQAASHKTKALRRPILALNSCPSLYFSYSISSLSIPALSSHPSLSPISSSSIPIIPQLNIVDNKLVLTQTGSKQVPILVPNPHLRSAKKEIET</sequence>
<keyword evidence="2" id="KW-1185">Reference proteome</keyword>
<dbReference type="EMBL" id="CAJVQB010044322">
    <property type="protein sequence ID" value="CAG8831816.1"/>
    <property type="molecule type" value="Genomic_DNA"/>
</dbReference>
<feature type="non-terminal residue" evidence="1">
    <location>
        <position position="1"/>
    </location>
</feature>
<name>A0ABN7WHU0_GIGMA</name>
<gene>
    <name evidence="1" type="ORF">GMARGA_LOCUS30795</name>
</gene>
<comment type="caution">
    <text evidence="1">The sequence shown here is derived from an EMBL/GenBank/DDBJ whole genome shotgun (WGS) entry which is preliminary data.</text>
</comment>